<dbReference type="InterPro" id="IPR058625">
    <property type="entry name" value="MdtA-like_BSH"/>
</dbReference>
<reference evidence="5" key="1">
    <citation type="journal article" date="2019" name="Int. J. Syst. Evol. Microbiol.">
        <title>The Global Catalogue of Microorganisms (GCM) 10K type strain sequencing project: providing services to taxonomists for standard genome sequencing and annotation.</title>
        <authorList>
            <consortium name="The Broad Institute Genomics Platform"/>
            <consortium name="The Broad Institute Genome Sequencing Center for Infectious Disease"/>
            <person name="Wu L."/>
            <person name="Ma J."/>
        </authorList>
    </citation>
    <scope>NUCLEOTIDE SEQUENCE [LARGE SCALE GENOMIC DNA]</scope>
    <source>
        <strain evidence="5">JCM 18401</strain>
    </source>
</reference>
<evidence type="ECO:0000313" key="5">
    <source>
        <dbReference type="Proteomes" id="UP001499988"/>
    </source>
</evidence>
<dbReference type="NCBIfam" id="TIGR01730">
    <property type="entry name" value="RND_mfp"/>
    <property type="match status" value="1"/>
</dbReference>
<dbReference type="Gene3D" id="1.10.287.470">
    <property type="entry name" value="Helix hairpin bin"/>
    <property type="match status" value="1"/>
</dbReference>
<dbReference type="Pfam" id="PF25917">
    <property type="entry name" value="BSH_RND"/>
    <property type="match status" value="1"/>
</dbReference>
<dbReference type="Gene3D" id="2.40.420.20">
    <property type="match status" value="1"/>
</dbReference>
<dbReference type="InterPro" id="IPR006143">
    <property type="entry name" value="RND_pump_MFP"/>
</dbReference>
<evidence type="ECO:0000259" key="2">
    <source>
        <dbReference type="Pfam" id="PF25917"/>
    </source>
</evidence>
<evidence type="ECO:0000259" key="3">
    <source>
        <dbReference type="Pfam" id="PF25954"/>
    </source>
</evidence>
<proteinExistence type="inferred from homology"/>
<sequence length="360" mass="38881">MLKRSMWVVGGLLLLLAGLAGLKFQQISAAMDSLASFAPPPATVSAQSAERVNWRPQIAAVGTLTAKSGTALSTEVAGIITTIGFKSGQVVSQGELLLQLDDRVEQANLQSLQAQVELAQIKHDRNKMLFERSNISEIEFDESSANLKVAQASVAQTLAGIAKKQLRAPFAGTLGIRQVDPGQYLKAGDPIVTLQDISRLYADFSVPEQYLPQLYVGQEVLFRNNAYPGTDFHGKVIALEAKVDEATRNLAIRAEVPNGDGRLHPGMYAEIQLLMRNAIQPVVVSSTAITYSPFGDAVFVLREDDSGQLRAYRQYVKLGEQRGDLVAILSGIEAGDRVVDAGAMKLEHEATVQLAPTIQL</sequence>
<protein>
    <submittedName>
        <fullName evidence="4">Multidrug efflux RND transporter periplasmic adaptor subunit MexV</fullName>
    </submittedName>
</protein>
<gene>
    <name evidence="4" type="primary">mexV</name>
    <name evidence="4" type="ORF">GCM10023333_23510</name>
</gene>
<organism evidence="4 5">
    <name type="scientific">Ferrimonas pelagia</name>
    <dbReference type="NCBI Taxonomy" id="1177826"/>
    <lineage>
        <taxon>Bacteria</taxon>
        <taxon>Pseudomonadati</taxon>
        <taxon>Pseudomonadota</taxon>
        <taxon>Gammaproteobacteria</taxon>
        <taxon>Alteromonadales</taxon>
        <taxon>Ferrimonadaceae</taxon>
        <taxon>Ferrimonas</taxon>
    </lineage>
</organism>
<accession>A0ABP9EXN5</accession>
<dbReference type="PANTHER" id="PTHR30469">
    <property type="entry name" value="MULTIDRUG RESISTANCE PROTEIN MDTA"/>
    <property type="match status" value="1"/>
</dbReference>
<keyword evidence="5" id="KW-1185">Reference proteome</keyword>
<dbReference type="Pfam" id="PF25954">
    <property type="entry name" value="Beta-barrel_RND_2"/>
    <property type="match status" value="1"/>
</dbReference>
<dbReference type="SUPFAM" id="SSF111369">
    <property type="entry name" value="HlyD-like secretion proteins"/>
    <property type="match status" value="1"/>
</dbReference>
<evidence type="ECO:0000313" key="4">
    <source>
        <dbReference type="EMBL" id="GAA4889526.1"/>
    </source>
</evidence>
<dbReference type="Proteomes" id="UP001499988">
    <property type="component" value="Unassembled WGS sequence"/>
</dbReference>
<dbReference type="Gene3D" id="2.40.30.170">
    <property type="match status" value="1"/>
</dbReference>
<comment type="similarity">
    <text evidence="1">Belongs to the membrane fusion protein (MFP) (TC 8.A.1) family.</text>
</comment>
<dbReference type="EMBL" id="BAABJZ010000080">
    <property type="protein sequence ID" value="GAA4889526.1"/>
    <property type="molecule type" value="Genomic_DNA"/>
</dbReference>
<comment type="caution">
    <text evidence="4">The sequence shown here is derived from an EMBL/GenBank/DDBJ whole genome shotgun (WGS) entry which is preliminary data.</text>
</comment>
<dbReference type="Gene3D" id="2.40.50.100">
    <property type="match status" value="1"/>
</dbReference>
<evidence type="ECO:0000256" key="1">
    <source>
        <dbReference type="ARBA" id="ARBA00009477"/>
    </source>
</evidence>
<feature type="domain" description="Multidrug resistance protein MdtA-like barrel-sandwich hybrid" evidence="2">
    <location>
        <begin position="74"/>
        <end position="190"/>
    </location>
</feature>
<feature type="domain" description="CusB-like beta-barrel" evidence="3">
    <location>
        <begin position="203"/>
        <end position="273"/>
    </location>
</feature>
<dbReference type="RefSeq" id="WP_345335590.1">
    <property type="nucleotide sequence ID" value="NZ_BAABJZ010000080.1"/>
</dbReference>
<dbReference type="InterPro" id="IPR058792">
    <property type="entry name" value="Beta-barrel_RND_2"/>
</dbReference>
<name>A0ABP9EXN5_9GAMM</name>
<dbReference type="PANTHER" id="PTHR30469:SF11">
    <property type="entry name" value="BLL4320 PROTEIN"/>
    <property type="match status" value="1"/>
</dbReference>